<feature type="domain" description="SXP/RAL-2 family protein Ani s 5-like cation-binding" evidence="2">
    <location>
        <begin position="84"/>
        <end position="188"/>
    </location>
</feature>
<evidence type="ECO:0000313" key="4">
    <source>
        <dbReference type="Proteomes" id="UP001432027"/>
    </source>
</evidence>
<comment type="caution">
    <text evidence="3">The sequence shown here is derived from an EMBL/GenBank/DDBJ whole genome shotgun (WGS) entry which is preliminary data.</text>
</comment>
<dbReference type="EMBL" id="BTSX01000004">
    <property type="protein sequence ID" value="GMS95155.1"/>
    <property type="molecule type" value="Genomic_DNA"/>
</dbReference>
<feature type="non-terminal residue" evidence="3">
    <location>
        <position position="1"/>
    </location>
</feature>
<dbReference type="Pfam" id="PF02520">
    <property type="entry name" value="ANIS5_cation-bd"/>
    <property type="match status" value="1"/>
</dbReference>
<dbReference type="AlphaFoldDB" id="A0AAV5TLB7"/>
<evidence type="ECO:0000313" key="3">
    <source>
        <dbReference type="EMBL" id="GMS95155.1"/>
    </source>
</evidence>
<gene>
    <name evidence="3" type="ORF">PENTCL1PPCAC_17330</name>
</gene>
<keyword evidence="4" id="KW-1185">Reference proteome</keyword>
<feature type="chain" id="PRO_5043944017" description="SXP/RAL-2 family protein Ani s 5-like cation-binding domain-containing protein" evidence="1">
    <location>
        <begin position="31"/>
        <end position="239"/>
    </location>
</feature>
<dbReference type="PANTHER" id="PTHR21593">
    <property type="entry name" value="PRION-LIKE- Q/N-RICH -DOMAIN-BEARING PROTEIN PROTEIN"/>
    <property type="match status" value="1"/>
</dbReference>
<sequence length="239" mass="27520">NGGRQMGVPYINGEMLRLLLFSSLFNLVCSYAIKSDWTGYDSGTFEHYFDELSALDLPDKGHGHHHGHHFPWYPPFLRNVSRSARRDFFRIVFDRNATKGEIKKRVGEWAVKNHVENEVKRWHEKVVAYFTEHDKNVTAAIGKLQGAYESLTSIIKDDSLTHHQTYVKIHDLFVSYPRELRSILFATRPLPPRRRPHDIGEEDYSDEIPDSINSFGSIPSGLKFKGVGPVRLDTNRVVN</sequence>
<dbReference type="InterPro" id="IPR003677">
    <property type="entry name" value="ANIS5_cation-bd"/>
</dbReference>
<accession>A0AAV5TLB7</accession>
<name>A0AAV5TLB7_9BILA</name>
<evidence type="ECO:0000259" key="2">
    <source>
        <dbReference type="Pfam" id="PF02520"/>
    </source>
</evidence>
<dbReference type="PANTHER" id="PTHR21593:SF36">
    <property type="entry name" value="DUF148 DOMAIN-CONTAINING PROTEIN-RELATED"/>
    <property type="match status" value="1"/>
</dbReference>
<reference evidence="3" key="1">
    <citation type="submission" date="2023-10" db="EMBL/GenBank/DDBJ databases">
        <title>Genome assembly of Pristionchus species.</title>
        <authorList>
            <person name="Yoshida K."/>
            <person name="Sommer R.J."/>
        </authorList>
    </citation>
    <scope>NUCLEOTIDE SEQUENCE</scope>
    <source>
        <strain evidence="3">RS0144</strain>
    </source>
</reference>
<feature type="signal peptide" evidence="1">
    <location>
        <begin position="1"/>
        <end position="30"/>
    </location>
</feature>
<dbReference type="Proteomes" id="UP001432027">
    <property type="component" value="Unassembled WGS sequence"/>
</dbReference>
<evidence type="ECO:0000256" key="1">
    <source>
        <dbReference type="SAM" id="SignalP"/>
    </source>
</evidence>
<organism evidence="3 4">
    <name type="scientific">Pristionchus entomophagus</name>
    <dbReference type="NCBI Taxonomy" id="358040"/>
    <lineage>
        <taxon>Eukaryota</taxon>
        <taxon>Metazoa</taxon>
        <taxon>Ecdysozoa</taxon>
        <taxon>Nematoda</taxon>
        <taxon>Chromadorea</taxon>
        <taxon>Rhabditida</taxon>
        <taxon>Rhabditina</taxon>
        <taxon>Diplogasteromorpha</taxon>
        <taxon>Diplogasteroidea</taxon>
        <taxon>Neodiplogasteridae</taxon>
        <taxon>Pristionchus</taxon>
    </lineage>
</organism>
<protein>
    <recommendedName>
        <fullName evidence="2">SXP/RAL-2 family protein Ani s 5-like cation-binding domain-containing protein</fullName>
    </recommendedName>
</protein>
<proteinExistence type="predicted"/>
<dbReference type="InterPro" id="IPR052823">
    <property type="entry name" value="SXP/RAL-2_related"/>
</dbReference>
<keyword evidence="1" id="KW-0732">Signal</keyword>